<accession>A0ABQ4Y100</accession>
<organism evidence="2 3">
    <name type="scientific">Tanacetum coccineum</name>
    <dbReference type="NCBI Taxonomy" id="301880"/>
    <lineage>
        <taxon>Eukaryota</taxon>
        <taxon>Viridiplantae</taxon>
        <taxon>Streptophyta</taxon>
        <taxon>Embryophyta</taxon>
        <taxon>Tracheophyta</taxon>
        <taxon>Spermatophyta</taxon>
        <taxon>Magnoliopsida</taxon>
        <taxon>eudicotyledons</taxon>
        <taxon>Gunneridae</taxon>
        <taxon>Pentapetalae</taxon>
        <taxon>asterids</taxon>
        <taxon>campanulids</taxon>
        <taxon>Asterales</taxon>
        <taxon>Asteraceae</taxon>
        <taxon>Asteroideae</taxon>
        <taxon>Anthemideae</taxon>
        <taxon>Anthemidinae</taxon>
        <taxon>Tanacetum</taxon>
    </lineage>
</organism>
<name>A0ABQ4Y100_9ASTR</name>
<evidence type="ECO:0008006" key="4">
    <source>
        <dbReference type="Google" id="ProtNLM"/>
    </source>
</evidence>
<sequence length="130" mass="14187">MGNNNTSGSGTLPSNTIPNPRNECKGITTRSGVVLDGPLPPMPPPFVNPDNEKVKETECGDTPTISYDNFESVKRIDFIDATCAKYAPKVLDFTESGDSTSIISDPPSFHILFEGSDMILEEEIEEYIKT</sequence>
<evidence type="ECO:0000313" key="3">
    <source>
        <dbReference type="Proteomes" id="UP001151760"/>
    </source>
</evidence>
<gene>
    <name evidence="2" type="ORF">Tco_0704042</name>
</gene>
<reference evidence="2" key="1">
    <citation type="journal article" date="2022" name="Int. J. Mol. Sci.">
        <title>Draft Genome of Tanacetum Coccineum: Genomic Comparison of Closely Related Tanacetum-Family Plants.</title>
        <authorList>
            <person name="Yamashiro T."/>
            <person name="Shiraishi A."/>
            <person name="Nakayama K."/>
            <person name="Satake H."/>
        </authorList>
    </citation>
    <scope>NUCLEOTIDE SEQUENCE</scope>
</reference>
<reference evidence="2" key="2">
    <citation type="submission" date="2022-01" db="EMBL/GenBank/DDBJ databases">
        <authorList>
            <person name="Yamashiro T."/>
            <person name="Shiraishi A."/>
            <person name="Satake H."/>
            <person name="Nakayama K."/>
        </authorList>
    </citation>
    <scope>NUCLEOTIDE SEQUENCE</scope>
</reference>
<proteinExistence type="predicted"/>
<feature type="region of interest" description="Disordered" evidence="1">
    <location>
        <begin position="1"/>
        <end position="60"/>
    </location>
</feature>
<feature type="compositionally biased region" description="Polar residues" evidence="1">
    <location>
        <begin position="1"/>
        <end position="19"/>
    </location>
</feature>
<evidence type="ECO:0000313" key="2">
    <source>
        <dbReference type="EMBL" id="GJS71201.1"/>
    </source>
</evidence>
<protein>
    <recommendedName>
        <fullName evidence="4">Reverse transcriptase domain-containing protein</fullName>
    </recommendedName>
</protein>
<dbReference type="EMBL" id="BQNB010009989">
    <property type="protein sequence ID" value="GJS71201.1"/>
    <property type="molecule type" value="Genomic_DNA"/>
</dbReference>
<feature type="compositionally biased region" description="Pro residues" evidence="1">
    <location>
        <begin position="38"/>
        <end position="47"/>
    </location>
</feature>
<keyword evidence="3" id="KW-1185">Reference proteome</keyword>
<evidence type="ECO:0000256" key="1">
    <source>
        <dbReference type="SAM" id="MobiDB-lite"/>
    </source>
</evidence>
<dbReference type="Proteomes" id="UP001151760">
    <property type="component" value="Unassembled WGS sequence"/>
</dbReference>
<comment type="caution">
    <text evidence="2">The sequence shown here is derived from an EMBL/GenBank/DDBJ whole genome shotgun (WGS) entry which is preliminary data.</text>
</comment>